<proteinExistence type="predicted"/>
<gene>
    <name evidence="2" type="ORF">UR68_C0033G0015</name>
</gene>
<accession>A0A0G0BQ49</accession>
<dbReference type="EMBL" id="LBQC01000033">
    <property type="protein sequence ID" value="KKP71543.1"/>
    <property type="molecule type" value="Genomic_DNA"/>
</dbReference>
<protein>
    <submittedName>
        <fullName evidence="2">Uncharacterized protein</fullName>
    </submittedName>
</protein>
<organism evidence="2 3">
    <name type="scientific">Candidatus Roizmanbacteria bacterium GW2011_GWA2_35_19</name>
    <dbReference type="NCBI Taxonomy" id="1618478"/>
    <lineage>
        <taxon>Bacteria</taxon>
        <taxon>Candidatus Roizmaniibacteriota</taxon>
    </lineage>
</organism>
<name>A0A0G0BQ49_9BACT</name>
<dbReference type="AlphaFoldDB" id="A0A0G0BQ49"/>
<comment type="caution">
    <text evidence="2">The sequence shown here is derived from an EMBL/GenBank/DDBJ whole genome shotgun (WGS) entry which is preliminary data.</text>
</comment>
<keyword evidence="1" id="KW-0175">Coiled coil</keyword>
<evidence type="ECO:0000256" key="1">
    <source>
        <dbReference type="SAM" id="Coils"/>
    </source>
</evidence>
<evidence type="ECO:0000313" key="2">
    <source>
        <dbReference type="EMBL" id="KKP71543.1"/>
    </source>
</evidence>
<dbReference type="Proteomes" id="UP000034457">
    <property type="component" value="Unassembled WGS sequence"/>
</dbReference>
<reference evidence="2 3" key="1">
    <citation type="journal article" date="2015" name="Nature">
        <title>rRNA introns, odd ribosomes, and small enigmatic genomes across a large radiation of phyla.</title>
        <authorList>
            <person name="Brown C.T."/>
            <person name="Hug L.A."/>
            <person name="Thomas B.C."/>
            <person name="Sharon I."/>
            <person name="Castelle C.J."/>
            <person name="Singh A."/>
            <person name="Wilkins M.J."/>
            <person name="Williams K.H."/>
            <person name="Banfield J.F."/>
        </authorList>
    </citation>
    <scope>NUCLEOTIDE SEQUENCE [LARGE SCALE GENOMIC DNA]</scope>
</reference>
<feature type="coiled-coil region" evidence="1">
    <location>
        <begin position="66"/>
        <end position="100"/>
    </location>
</feature>
<sequence length="150" mass="17272">MLTPQDIKLIEKSFDKKLKPIQIDIDAIHSRVAGMETGYASKLDYLEIRNLLTKIEKRITVQDARLMKVEMNLSTIDGKIENAESNLSTINGKITNIEVNMVTKKEFKPFRSKLDKLAKDVRAMIKNFDSNIIDVQKRTDRIDLLPNPWV</sequence>
<dbReference type="Gene3D" id="1.20.5.340">
    <property type="match status" value="1"/>
</dbReference>
<evidence type="ECO:0000313" key="3">
    <source>
        <dbReference type="Proteomes" id="UP000034457"/>
    </source>
</evidence>